<comment type="similarity">
    <text evidence="1">Belongs to the bystin family.</text>
</comment>
<protein>
    <recommendedName>
        <fullName evidence="4">Bystin</fullName>
    </recommendedName>
</protein>
<proteinExistence type="inferred from homology"/>
<dbReference type="InterPro" id="IPR007955">
    <property type="entry name" value="Bystin"/>
</dbReference>
<dbReference type="EMBL" id="JAPWTJ010000309">
    <property type="protein sequence ID" value="KAJ8979840.1"/>
    <property type="molecule type" value="Genomic_DNA"/>
</dbReference>
<evidence type="ECO:0000313" key="3">
    <source>
        <dbReference type="Proteomes" id="UP001162164"/>
    </source>
</evidence>
<organism evidence="2 3">
    <name type="scientific">Molorchus minor</name>
    <dbReference type="NCBI Taxonomy" id="1323400"/>
    <lineage>
        <taxon>Eukaryota</taxon>
        <taxon>Metazoa</taxon>
        <taxon>Ecdysozoa</taxon>
        <taxon>Arthropoda</taxon>
        <taxon>Hexapoda</taxon>
        <taxon>Insecta</taxon>
        <taxon>Pterygota</taxon>
        <taxon>Neoptera</taxon>
        <taxon>Endopterygota</taxon>
        <taxon>Coleoptera</taxon>
        <taxon>Polyphaga</taxon>
        <taxon>Cucujiformia</taxon>
        <taxon>Chrysomeloidea</taxon>
        <taxon>Cerambycidae</taxon>
        <taxon>Lamiinae</taxon>
        <taxon>Monochamini</taxon>
        <taxon>Molorchus</taxon>
    </lineage>
</organism>
<accession>A0ABQ9JNM8</accession>
<gene>
    <name evidence="2" type="ORF">NQ317_007605</name>
</gene>
<sequence length="171" mass="19828">MFVESTLSRKILSAAREQQKELDIDVLPSIRNGIKTTTLENDESESETEEVDTLDADTYYENIVINEEDEQSIEMFMSNKSQPQRTLADIIMEKITERQTELQTQFSDAGSMQLQDIDPRVKQMYEGVRDVLKNYRSGKLPKAFKIVPNLRNWEQILYITGEFITNAFSVF</sequence>
<evidence type="ECO:0000256" key="1">
    <source>
        <dbReference type="ARBA" id="ARBA00007114"/>
    </source>
</evidence>
<name>A0ABQ9JNM8_9CUCU</name>
<dbReference type="Pfam" id="PF05291">
    <property type="entry name" value="Bystin"/>
    <property type="match status" value="1"/>
</dbReference>
<comment type="caution">
    <text evidence="2">The sequence shown here is derived from an EMBL/GenBank/DDBJ whole genome shotgun (WGS) entry which is preliminary data.</text>
</comment>
<dbReference type="Proteomes" id="UP001162164">
    <property type="component" value="Unassembled WGS sequence"/>
</dbReference>
<evidence type="ECO:0000313" key="2">
    <source>
        <dbReference type="EMBL" id="KAJ8979840.1"/>
    </source>
</evidence>
<dbReference type="PANTHER" id="PTHR12821:SF0">
    <property type="entry name" value="BYSTIN"/>
    <property type="match status" value="1"/>
</dbReference>
<keyword evidence="3" id="KW-1185">Reference proteome</keyword>
<reference evidence="2" key="1">
    <citation type="journal article" date="2023" name="Insect Mol. Biol.">
        <title>Genome sequencing provides insights into the evolution of gene families encoding plant cell wall-degrading enzymes in longhorned beetles.</title>
        <authorList>
            <person name="Shin N.R."/>
            <person name="Okamura Y."/>
            <person name="Kirsch R."/>
            <person name="Pauchet Y."/>
        </authorList>
    </citation>
    <scope>NUCLEOTIDE SEQUENCE</scope>
    <source>
        <strain evidence="2">MMC_N1</strain>
    </source>
</reference>
<evidence type="ECO:0008006" key="4">
    <source>
        <dbReference type="Google" id="ProtNLM"/>
    </source>
</evidence>
<dbReference type="PANTHER" id="PTHR12821">
    <property type="entry name" value="BYSTIN"/>
    <property type="match status" value="1"/>
</dbReference>